<proteinExistence type="predicted"/>
<dbReference type="EMBL" id="JAQQWM010000001">
    <property type="protein sequence ID" value="KAK8082939.1"/>
    <property type="molecule type" value="Genomic_DNA"/>
</dbReference>
<feature type="region of interest" description="Disordered" evidence="1">
    <location>
        <begin position="81"/>
        <end position="112"/>
    </location>
</feature>
<protein>
    <submittedName>
        <fullName evidence="2">Uncharacterized protein</fullName>
    </submittedName>
</protein>
<feature type="compositionally biased region" description="Low complexity" evidence="1">
    <location>
        <begin position="91"/>
        <end position="105"/>
    </location>
</feature>
<evidence type="ECO:0000256" key="1">
    <source>
        <dbReference type="SAM" id="MobiDB-lite"/>
    </source>
</evidence>
<sequence length="138" mass="14412">MLLRWAKSSAAAFCSPSRSGRRLSRLKASAVPSPAYTTTLSLRTNTTWSTADAPSTKSAARRSPSYESSCTFLGVSRARNGDPGGCGDDNSALASSSGGAVAGRGRTTTDSKPFLMAGAANCSRLTGTRLAHYEDRDR</sequence>
<comment type="caution">
    <text evidence="2">The sequence shown here is derived from an EMBL/GenBank/DDBJ whole genome shotgun (WGS) entry which is preliminary data.</text>
</comment>
<evidence type="ECO:0000313" key="2">
    <source>
        <dbReference type="EMBL" id="KAK8082939.1"/>
    </source>
</evidence>
<organism evidence="2 3">
    <name type="scientific">Apiospora saccharicola</name>
    <dbReference type="NCBI Taxonomy" id="335842"/>
    <lineage>
        <taxon>Eukaryota</taxon>
        <taxon>Fungi</taxon>
        <taxon>Dikarya</taxon>
        <taxon>Ascomycota</taxon>
        <taxon>Pezizomycotina</taxon>
        <taxon>Sordariomycetes</taxon>
        <taxon>Xylariomycetidae</taxon>
        <taxon>Amphisphaeriales</taxon>
        <taxon>Apiosporaceae</taxon>
        <taxon>Apiospora</taxon>
    </lineage>
</organism>
<dbReference type="Proteomes" id="UP001446871">
    <property type="component" value="Unassembled WGS sequence"/>
</dbReference>
<keyword evidence="3" id="KW-1185">Reference proteome</keyword>
<reference evidence="2 3" key="1">
    <citation type="submission" date="2023-01" db="EMBL/GenBank/DDBJ databases">
        <title>Analysis of 21 Apiospora genomes using comparative genomics revels a genus with tremendous synthesis potential of carbohydrate active enzymes and secondary metabolites.</title>
        <authorList>
            <person name="Sorensen T."/>
        </authorList>
    </citation>
    <scope>NUCLEOTIDE SEQUENCE [LARGE SCALE GENOMIC DNA]</scope>
    <source>
        <strain evidence="2 3">CBS 83171</strain>
    </source>
</reference>
<evidence type="ECO:0000313" key="3">
    <source>
        <dbReference type="Proteomes" id="UP001446871"/>
    </source>
</evidence>
<accession>A0ABR1WLD5</accession>
<name>A0ABR1WLD5_9PEZI</name>
<gene>
    <name evidence="2" type="ORF">PG996_001720</name>
</gene>